<proteinExistence type="predicted"/>
<evidence type="ECO:0000256" key="1">
    <source>
        <dbReference type="SAM" id="MobiDB-lite"/>
    </source>
</evidence>
<dbReference type="Proteomes" id="UP001066276">
    <property type="component" value="Chromosome 1_2"/>
</dbReference>
<gene>
    <name evidence="2" type="ORF">NDU88_004335</name>
</gene>
<keyword evidence="3" id="KW-1185">Reference proteome</keyword>
<organism evidence="2 3">
    <name type="scientific">Pleurodeles waltl</name>
    <name type="common">Iberian ribbed newt</name>
    <dbReference type="NCBI Taxonomy" id="8319"/>
    <lineage>
        <taxon>Eukaryota</taxon>
        <taxon>Metazoa</taxon>
        <taxon>Chordata</taxon>
        <taxon>Craniata</taxon>
        <taxon>Vertebrata</taxon>
        <taxon>Euteleostomi</taxon>
        <taxon>Amphibia</taxon>
        <taxon>Batrachia</taxon>
        <taxon>Caudata</taxon>
        <taxon>Salamandroidea</taxon>
        <taxon>Salamandridae</taxon>
        <taxon>Pleurodelinae</taxon>
        <taxon>Pleurodeles</taxon>
    </lineage>
</organism>
<sequence length="106" mass="10945">MSGDYSRAKELQLEKRGGGPAQLKSRGEATDLTCIGTTAAGLLLMQHHSRSRDSLVGPGQGGVDPPQRTGGAASKPEHVTGGAGGGLTKAPEAITQIGHQQRLRTY</sequence>
<comment type="caution">
    <text evidence="2">The sequence shown here is derived from an EMBL/GenBank/DDBJ whole genome shotgun (WGS) entry which is preliminary data.</text>
</comment>
<protein>
    <submittedName>
        <fullName evidence="2">Uncharacterized protein</fullName>
    </submittedName>
</protein>
<name>A0AAV7W7J7_PLEWA</name>
<feature type="region of interest" description="Disordered" evidence="1">
    <location>
        <begin position="1"/>
        <end position="28"/>
    </location>
</feature>
<evidence type="ECO:0000313" key="3">
    <source>
        <dbReference type="Proteomes" id="UP001066276"/>
    </source>
</evidence>
<reference evidence="2" key="1">
    <citation type="journal article" date="2022" name="bioRxiv">
        <title>Sequencing and chromosome-scale assembly of the giantPleurodeles waltlgenome.</title>
        <authorList>
            <person name="Brown T."/>
            <person name="Elewa A."/>
            <person name="Iarovenko S."/>
            <person name="Subramanian E."/>
            <person name="Araus A.J."/>
            <person name="Petzold A."/>
            <person name="Susuki M."/>
            <person name="Suzuki K.-i.T."/>
            <person name="Hayashi T."/>
            <person name="Toyoda A."/>
            <person name="Oliveira C."/>
            <person name="Osipova E."/>
            <person name="Leigh N.D."/>
            <person name="Simon A."/>
            <person name="Yun M.H."/>
        </authorList>
    </citation>
    <scope>NUCLEOTIDE SEQUENCE</scope>
    <source>
        <strain evidence="2">20211129_DDA</strain>
        <tissue evidence="2">Liver</tissue>
    </source>
</reference>
<feature type="region of interest" description="Disordered" evidence="1">
    <location>
        <begin position="45"/>
        <end position="106"/>
    </location>
</feature>
<dbReference type="AlphaFoldDB" id="A0AAV7W7J7"/>
<dbReference type="EMBL" id="JANPWB010000002">
    <property type="protein sequence ID" value="KAJ1208956.1"/>
    <property type="molecule type" value="Genomic_DNA"/>
</dbReference>
<evidence type="ECO:0000313" key="2">
    <source>
        <dbReference type="EMBL" id="KAJ1208956.1"/>
    </source>
</evidence>
<feature type="compositionally biased region" description="Basic and acidic residues" evidence="1">
    <location>
        <begin position="1"/>
        <end position="17"/>
    </location>
</feature>
<accession>A0AAV7W7J7</accession>